<comment type="caution">
    <text evidence="1">The sequence shown here is derived from an EMBL/GenBank/DDBJ whole genome shotgun (WGS) entry which is preliminary data.</text>
</comment>
<keyword evidence="2" id="KW-1185">Reference proteome</keyword>
<evidence type="ECO:0000313" key="1">
    <source>
        <dbReference type="EMBL" id="KZL20407.1"/>
    </source>
</evidence>
<dbReference type="CDD" id="cd02440">
    <property type="entry name" value="AdoMet_MTases"/>
    <property type="match status" value="1"/>
</dbReference>
<dbReference type="GO" id="GO:0032259">
    <property type="term" value="P:methylation"/>
    <property type="evidence" value="ECO:0007669"/>
    <property type="project" value="InterPro"/>
</dbReference>
<dbReference type="InterPro" id="IPR029063">
    <property type="entry name" value="SAM-dependent_MTases_sf"/>
</dbReference>
<gene>
    <name evidence="1" type="ORF">PsAD2_01450</name>
</gene>
<dbReference type="InterPro" id="IPR002052">
    <property type="entry name" value="DNA_methylase_N6_adenine_CS"/>
</dbReference>
<dbReference type="EMBL" id="LMCB01000009">
    <property type="protein sequence ID" value="KZL20407.1"/>
    <property type="molecule type" value="Genomic_DNA"/>
</dbReference>
<evidence type="ECO:0008006" key="3">
    <source>
        <dbReference type="Google" id="ProtNLM"/>
    </source>
</evidence>
<proteinExistence type="predicted"/>
<organism evidence="1 2">
    <name type="scientific">Pseudovibrio axinellae</name>
    <dbReference type="NCBI Taxonomy" id="989403"/>
    <lineage>
        <taxon>Bacteria</taxon>
        <taxon>Pseudomonadati</taxon>
        <taxon>Pseudomonadota</taxon>
        <taxon>Alphaproteobacteria</taxon>
        <taxon>Hyphomicrobiales</taxon>
        <taxon>Stappiaceae</taxon>
        <taxon>Pseudovibrio</taxon>
    </lineage>
</organism>
<dbReference type="AlphaFoldDB" id="A0A165ZYQ3"/>
<name>A0A165ZYQ3_9HYPH</name>
<dbReference type="PROSITE" id="PS00092">
    <property type="entry name" value="N6_MTASE"/>
    <property type="match status" value="1"/>
</dbReference>
<dbReference type="SUPFAM" id="SSF53335">
    <property type="entry name" value="S-adenosyl-L-methionine-dependent methyltransferases"/>
    <property type="match status" value="1"/>
</dbReference>
<reference evidence="1 2" key="1">
    <citation type="journal article" date="2016" name="Front. Microbiol.">
        <title>Comparative Genomic Analysis Reveals a Diverse Repertoire of Genes Involved in Prokaryote-Eukaryote Interactions within the Pseudovibrio Genus.</title>
        <authorList>
            <person name="Romano S."/>
            <person name="Fernandez-Guerra A."/>
            <person name="Reen F.J."/>
            <person name="Glockner F.O."/>
            <person name="Crowley S.P."/>
            <person name="O'Sullivan O."/>
            <person name="Cotter P.D."/>
            <person name="Adams C."/>
            <person name="Dobson A.D."/>
            <person name="O'Gara F."/>
        </authorList>
    </citation>
    <scope>NUCLEOTIDE SEQUENCE [LARGE SCALE GENOMIC DNA]</scope>
    <source>
        <strain evidence="1 2">Ad2</strain>
    </source>
</reference>
<accession>A0A165ZYQ3</accession>
<dbReference type="GO" id="GO:0003676">
    <property type="term" value="F:nucleic acid binding"/>
    <property type="evidence" value="ECO:0007669"/>
    <property type="project" value="InterPro"/>
</dbReference>
<sequence length="330" mass="36423">MGAKAPAYAQGDLLTQAFARLPSFAPLPSCSRFPAGLSLSVEVTLTNAPPVSATREIETDLTGGIDKMAKLTKAQSKAHFQAEEILKKDVLSEEDKEFVFANWHEGAEFENGSTGAFFTPEGLAWDFTFDVSGHKIIDLCAGIGMLAYATYHRLMHRNGKAPEITCIERNPRYVEVGKKLLPEATWICADVFDWQELNLGKFDRAISNPPFGKVKRFGRTGPSYKGALFELHVMDIASELANEGTFIIPQNSASFKYSGVQCHSRDKKGAGVEFQNTTGFYMSEGCGIDTSCYRDMWKGVNPLCEIVTIDYAQARQQREAQEFPLFALAA</sequence>
<dbReference type="PATRIC" id="fig|989403.3.peg.1544"/>
<dbReference type="GO" id="GO:0008168">
    <property type="term" value="F:methyltransferase activity"/>
    <property type="evidence" value="ECO:0007669"/>
    <property type="project" value="InterPro"/>
</dbReference>
<dbReference type="STRING" id="989403.SAMN05421798_12231"/>
<protein>
    <recommendedName>
        <fullName evidence="3">Methyltransferase small domain-containing protein</fullName>
    </recommendedName>
</protein>
<dbReference type="Gene3D" id="3.40.50.150">
    <property type="entry name" value="Vaccinia Virus protein VP39"/>
    <property type="match status" value="1"/>
</dbReference>
<evidence type="ECO:0000313" key="2">
    <source>
        <dbReference type="Proteomes" id="UP000076577"/>
    </source>
</evidence>
<dbReference type="Proteomes" id="UP000076577">
    <property type="component" value="Unassembled WGS sequence"/>
</dbReference>